<accession>A0ABS4JTI4</accession>
<dbReference type="SUPFAM" id="SSF52540">
    <property type="entry name" value="P-loop containing nucleoside triphosphate hydrolases"/>
    <property type="match status" value="1"/>
</dbReference>
<dbReference type="PANTHER" id="PTHR32071">
    <property type="entry name" value="TRANSCRIPTIONAL REGULATORY PROTEIN"/>
    <property type="match status" value="1"/>
</dbReference>
<dbReference type="Gene3D" id="1.10.8.60">
    <property type="match status" value="1"/>
</dbReference>
<feature type="coiled-coil region" evidence="8">
    <location>
        <begin position="102"/>
        <end position="129"/>
    </location>
</feature>
<dbReference type="SUPFAM" id="SSF46689">
    <property type="entry name" value="Homeodomain-like"/>
    <property type="match status" value="1"/>
</dbReference>
<evidence type="ECO:0000256" key="1">
    <source>
        <dbReference type="ARBA" id="ARBA00022741"/>
    </source>
</evidence>
<keyword evidence="1" id="KW-0547">Nucleotide-binding</keyword>
<dbReference type="InterPro" id="IPR025943">
    <property type="entry name" value="Sigma_54_int_dom_ATP-bd_2"/>
</dbReference>
<dbReference type="InterPro" id="IPR009057">
    <property type="entry name" value="Homeodomain-like_sf"/>
</dbReference>
<keyword evidence="3" id="KW-0067">ATP-binding</keyword>
<dbReference type="RefSeq" id="WP_209466975.1">
    <property type="nucleotide sequence ID" value="NZ_JAGGLG010000018.1"/>
</dbReference>
<dbReference type="Pfam" id="PF00989">
    <property type="entry name" value="PAS"/>
    <property type="match status" value="1"/>
</dbReference>
<evidence type="ECO:0000259" key="9">
    <source>
        <dbReference type="PROSITE" id="PS50045"/>
    </source>
</evidence>
<dbReference type="Gene3D" id="3.30.450.20">
    <property type="entry name" value="PAS domain"/>
    <property type="match status" value="1"/>
</dbReference>
<dbReference type="EMBL" id="JAGGLG010000018">
    <property type="protein sequence ID" value="MBP2018854.1"/>
    <property type="molecule type" value="Genomic_DNA"/>
</dbReference>
<gene>
    <name evidence="11" type="ORF">J2Z79_002269</name>
</gene>
<evidence type="ECO:0000313" key="11">
    <source>
        <dbReference type="EMBL" id="MBP2018854.1"/>
    </source>
</evidence>
<dbReference type="Proteomes" id="UP001519289">
    <property type="component" value="Unassembled WGS sequence"/>
</dbReference>
<keyword evidence="8" id="KW-0175">Coiled coil</keyword>
<dbReference type="InterPro" id="IPR058031">
    <property type="entry name" value="AAA_lid_NorR"/>
</dbReference>
<dbReference type="PROSITE" id="PS50112">
    <property type="entry name" value="PAS"/>
    <property type="match status" value="1"/>
</dbReference>
<keyword evidence="12" id="KW-1185">Reference proteome</keyword>
<evidence type="ECO:0000256" key="2">
    <source>
        <dbReference type="ARBA" id="ARBA00022797"/>
    </source>
</evidence>
<evidence type="ECO:0000256" key="7">
    <source>
        <dbReference type="ARBA" id="ARBA00029500"/>
    </source>
</evidence>
<dbReference type="Gene3D" id="1.10.10.60">
    <property type="entry name" value="Homeodomain-like"/>
    <property type="match status" value="1"/>
</dbReference>
<dbReference type="PROSITE" id="PS50045">
    <property type="entry name" value="SIGMA54_INTERACT_4"/>
    <property type="match status" value="1"/>
</dbReference>
<dbReference type="InterPro" id="IPR000014">
    <property type="entry name" value="PAS"/>
</dbReference>
<evidence type="ECO:0000256" key="5">
    <source>
        <dbReference type="ARBA" id="ARBA00023125"/>
    </source>
</evidence>
<dbReference type="SUPFAM" id="SSF55785">
    <property type="entry name" value="PYP-like sensor domain (PAS domain)"/>
    <property type="match status" value="1"/>
</dbReference>
<dbReference type="SMART" id="SM00091">
    <property type="entry name" value="PAS"/>
    <property type="match status" value="1"/>
</dbReference>
<keyword evidence="2" id="KW-0058">Aromatic hydrocarbons catabolism</keyword>
<dbReference type="InterPro" id="IPR025662">
    <property type="entry name" value="Sigma_54_int_dom_ATP-bd_1"/>
</dbReference>
<protein>
    <recommendedName>
        <fullName evidence="7">HTH-type transcriptional regulatory protein TyrR</fullName>
    </recommendedName>
</protein>
<feature type="domain" description="Sigma-54 factor interaction" evidence="9">
    <location>
        <begin position="143"/>
        <end position="372"/>
    </location>
</feature>
<dbReference type="PROSITE" id="PS00688">
    <property type="entry name" value="SIGMA54_INTERACT_3"/>
    <property type="match status" value="1"/>
</dbReference>
<dbReference type="InterPro" id="IPR035965">
    <property type="entry name" value="PAS-like_dom_sf"/>
</dbReference>
<keyword evidence="6" id="KW-0804">Transcription</keyword>
<dbReference type="Gene3D" id="3.40.50.300">
    <property type="entry name" value="P-loop containing nucleotide triphosphate hydrolases"/>
    <property type="match status" value="1"/>
</dbReference>
<dbReference type="PROSITE" id="PS00675">
    <property type="entry name" value="SIGMA54_INTERACT_1"/>
    <property type="match status" value="1"/>
</dbReference>
<dbReference type="Pfam" id="PF18024">
    <property type="entry name" value="HTH_50"/>
    <property type="match status" value="1"/>
</dbReference>
<dbReference type="CDD" id="cd00009">
    <property type="entry name" value="AAA"/>
    <property type="match status" value="1"/>
</dbReference>
<evidence type="ECO:0000256" key="3">
    <source>
        <dbReference type="ARBA" id="ARBA00022840"/>
    </source>
</evidence>
<proteinExistence type="predicted"/>
<dbReference type="Pfam" id="PF25601">
    <property type="entry name" value="AAA_lid_14"/>
    <property type="match status" value="1"/>
</dbReference>
<dbReference type="InterPro" id="IPR027417">
    <property type="entry name" value="P-loop_NTPase"/>
</dbReference>
<evidence type="ECO:0000313" key="12">
    <source>
        <dbReference type="Proteomes" id="UP001519289"/>
    </source>
</evidence>
<dbReference type="InterPro" id="IPR013767">
    <property type="entry name" value="PAS_fold"/>
</dbReference>
<keyword evidence="5" id="KW-0238">DNA-binding</keyword>
<dbReference type="Pfam" id="PF00158">
    <property type="entry name" value="Sigma54_activat"/>
    <property type="match status" value="1"/>
</dbReference>
<dbReference type="InterPro" id="IPR002078">
    <property type="entry name" value="Sigma_54_int"/>
</dbReference>
<evidence type="ECO:0000256" key="4">
    <source>
        <dbReference type="ARBA" id="ARBA00023015"/>
    </source>
</evidence>
<dbReference type="InterPro" id="IPR030828">
    <property type="entry name" value="HTH_TyrR"/>
</dbReference>
<evidence type="ECO:0000256" key="8">
    <source>
        <dbReference type="SAM" id="Coils"/>
    </source>
</evidence>
<name>A0ABS4JTI4_9FIRM</name>
<organism evidence="11 12">
    <name type="scientific">Symbiobacterium terraclitae</name>
    <dbReference type="NCBI Taxonomy" id="557451"/>
    <lineage>
        <taxon>Bacteria</taxon>
        <taxon>Bacillati</taxon>
        <taxon>Bacillota</taxon>
        <taxon>Clostridia</taxon>
        <taxon>Eubacteriales</taxon>
        <taxon>Symbiobacteriaceae</taxon>
        <taxon>Symbiobacterium</taxon>
    </lineage>
</organism>
<reference evidence="11 12" key="1">
    <citation type="submission" date="2021-03" db="EMBL/GenBank/DDBJ databases">
        <title>Genomic Encyclopedia of Type Strains, Phase IV (KMG-IV): sequencing the most valuable type-strain genomes for metagenomic binning, comparative biology and taxonomic classification.</title>
        <authorList>
            <person name="Goeker M."/>
        </authorList>
    </citation>
    <scope>NUCLEOTIDE SEQUENCE [LARGE SCALE GENOMIC DNA]</scope>
    <source>
        <strain evidence="11 12">DSM 27138</strain>
    </source>
</reference>
<feature type="domain" description="PAS" evidence="10">
    <location>
        <begin position="5"/>
        <end position="50"/>
    </location>
</feature>
<evidence type="ECO:0000256" key="6">
    <source>
        <dbReference type="ARBA" id="ARBA00023163"/>
    </source>
</evidence>
<dbReference type="SMART" id="SM00382">
    <property type="entry name" value="AAA"/>
    <property type="match status" value="1"/>
</dbReference>
<dbReference type="CDD" id="cd00130">
    <property type="entry name" value="PAS"/>
    <property type="match status" value="1"/>
</dbReference>
<dbReference type="NCBIfam" id="TIGR00229">
    <property type="entry name" value="sensory_box"/>
    <property type="match status" value="1"/>
</dbReference>
<evidence type="ECO:0000259" key="10">
    <source>
        <dbReference type="PROSITE" id="PS50112"/>
    </source>
</evidence>
<sequence>MAQVPGETVQALLDGLSEGVLAVDPAGEIRLLNGAMAQLLGAAREELLSRRPAELEARGMWLPPVLRRCLESGQRQALVLERSGRRLALTAAPLPLGWVVATARDITELDRLERQVERMTQERERFHHELAGLRSAQAGRPEVVSSSLAMQRVLELIRRVAQVDSTVLLLGESGVGKGVLAAEIHRQSRRAAAPFVRIDCAALPESLLESELFGYLPGSFTGARREGKPGLIEQANGGTLFIDEIGDVPLGLQVKLLHVIQERRITRVGAVTPTPVDIRIVAATHRDLEALVAEGRFRADLYYRLNVVPVTIPPLRERPEDIPVLARAFLDRFCARYRVERTISPEAMARLMAHHWPGNVRELENLMERLVVTLEEREIRPDHLPLPAPGGPPVQVREIVPLKEAVAALELELVGEAYKRYGSSVKVSRVLGIHQTTAARKIREWKARRGGVTDGAGPRVQGAGSG</sequence>
<keyword evidence="4" id="KW-0805">Transcription regulation</keyword>
<dbReference type="InterPro" id="IPR003593">
    <property type="entry name" value="AAA+_ATPase"/>
</dbReference>
<dbReference type="InterPro" id="IPR025944">
    <property type="entry name" value="Sigma_54_int_dom_CS"/>
</dbReference>
<dbReference type="PROSITE" id="PS00676">
    <property type="entry name" value="SIGMA54_INTERACT_2"/>
    <property type="match status" value="1"/>
</dbReference>
<comment type="caution">
    <text evidence="11">The sequence shown here is derived from an EMBL/GenBank/DDBJ whole genome shotgun (WGS) entry which is preliminary data.</text>
</comment>